<keyword evidence="4" id="KW-1185">Reference proteome</keyword>
<feature type="chain" id="PRO_5017183819" description="Rhodanese domain-containing protein" evidence="1">
    <location>
        <begin position="21"/>
        <end position="150"/>
    </location>
</feature>
<dbReference type="Proteomes" id="UP000266328">
    <property type="component" value="Unassembled WGS sequence"/>
</dbReference>
<evidence type="ECO:0000256" key="1">
    <source>
        <dbReference type="SAM" id="SignalP"/>
    </source>
</evidence>
<dbReference type="OrthoDB" id="9807812at2"/>
<accession>A0A398D174</accession>
<dbReference type="Pfam" id="PF00581">
    <property type="entry name" value="Rhodanese"/>
    <property type="match status" value="1"/>
</dbReference>
<dbReference type="InterPro" id="IPR001763">
    <property type="entry name" value="Rhodanese-like_dom"/>
</dbReference>
<evidence type="ECO:0000259" key="2">
    <source>
        <dbReference type="PROSITE" id="PS50206"/>
    </source>
</evidence>
<comment type="caution">
    <text evidence="3">The sequence shown here is derived from an EMBL/GenBank/DDBJ whole genome shotgun (WGS) entry which is preliminary data.</text>
</comment>
<dbReference type="SUPFAM" id="SSF52821">
    <property type="entry name" value="Rhodanese/Cell cycle control phosphatase"/>
    <property type="match status" value="1"/>
</dbReference>
<feature type="domain" description="Rhodanese" evidence="2">
    <location>
        <begin position="59"/>
        <end position="148"/>
    </location>
</feature>
<proteinExistence type="predicted"/>
<dbReference type="AlphaFoldDB" id="A0A398D174"/>
<keyword evidence="1" id="KW-0732">Signal</keyword>
<name>A0A398D174_9BACT</name>
<dbReference type="InterPro" id="IPR036873">
    <property type="entry name" value="Rhodanese-like_dom_sf"/>
</dbReference>
<reference evidence="3 4" key="1">
    <citation type="submission" date="2018-09" db="EMBL/GenBank/DDBJ databases">
        <title>Discovery and Ecogenomic Context for Candidatus Cryosericales, a Global Caldiserica Order Active in Thawing Permafrost.</title>
        <authorList>
            <person name="Martinez M.A."/>
            <person name="Woodcroft B.J."/>
            <person name="Ignacio Espinoza J.C."/>
            <person name="Zayed A."/>
            <person name="Singleton C.M."/>
            <person name="Boyd J."/>
            <person name="Li Y.-F."/>
            <person name="Purvine S."/>
            <person name="Maughan H."/>
            <person name="Hodgkins S.B."/>
            <person name="Anderson D."/>
            <person name="Sederholm M."/>
            <person name="Temperton B."/>
            <person name="Saleska S.R."/>
            <person name="Tyson G.W."/>
            <person name="Rich V.I."/>
        </authorList>
    </citation>
    <scope>NUCLEOTIDE SEQUENCE [LARGE SCALE GENOMIC DNA]</scope>
    <source>
        <strain evidence="3 4">SMC7</strain>
    </source>
</reference>
<dbReference type="EMBL" id="QXIS01000009">
    <property type="protein sequence ID" value="RIE06508.1"/>
    <property type="molecule type" value="Genomic_DNA"/>
</dbReference>
<organism evidence="3 4">
    <name type="scientific">Candidatus Cryosericum terrychapinii</name>
    <dbReference type="NCBI Taxonomy" id="2290919"/>
    <lineage>
        <taxon>Bacteria</taxon>
        <taxon>Pseudomonadati</taxon>
        <taxon>Caldisericota/Cryosericota group</taxon>
        <taxon>Candidatus Cryosericota</taxon>
        <taxon>Candidatus Cryosericia</taxon>
        <taxon>Candidatus Cryosericales</taxon>
        <taxon>Candidatus Cryosericaceae</taxon>
        <taxon>Candidatus Cryosericum</taxon>
    </lineage>
</organism>
<gene>
    <name evidence="3" type="ORF">SMC7_01915</name>
</gene>
<evidence type="ECO:0000313" key="4">
    <source>
        <dbReference type="Proteomes" id="UP000266328"/>
    </source>
</evidence>
<evidence type="ECO:0000313" key="3">
    <source>
        <dbReference type="EMBL" id="RIE06508.1"/>
    </source>
</evidence>
<dbReference type="PROSITE" id="PS51257">
    <property type="entry name" value="PROKAR_LIPOPROTEIN"/>
    <property type="match status" value="1"/>
</dbReference>
<sequence>MRMKKILIAATLLVLVVGLAGCGAPKQPATTDPGLDTSGDTNGTIVEVDAKKVEELFQTDRDLVIIDVSGKWAEGHIVGALDTPLDKLQDIINGNSMLDASKHFVVYSHDEESSKKAADMMLASFFTVINRLVGGYDAWVAYGGYTEKQP</sequence>
<feature type="signal peptide" evidence="1">
    <location>
        <begin position="1"/>
        <end position="20"/>
    </location>
</feature>
<dbReference type="Gene3D" id="3.40.250.10">
    <property type="entry name" value="Rhodanese-like domain"/>
    <property type="match status" value="1"/>
</dbReference>
<dbReference type="PROSITE" id="PS50206">
    <property type="entry name" value="RHODANESE_3"/>
    <property type="match status" value="1"/>
</dbReference>
<protein>
    <recommendedName>
        <fullName evidence="2">Rhodanese domain-containing protein</fullName>
    </recommendedName>
</protein>